<keyword evidence="4 9" id="KW-0863">Zinc-finger</keyword>
<feature type="domain" description="C2H2-type" evidence="11">
    <location>
        <begin position="716"/>
        <end position="743"/>
    </location>
</feature>
<feature type="domain" description="C2H2-type" evidence="11">
    <location>
        <begin position="744"/>
        <end position="771"/>
    </location>
</feature>
<dbReference type="PROSITE" id="PS50157">
    <property type="entry name" value="ZINC_FINGER_C2H2_2"/>
    <property type="match status" value="2"/>
</dbReference>
<dbReference type="Pfam" id="PF00096">
    <property type="entry name" value="zf-C2H2"/>
    <property type="match status" value="2"/>
</dbReference>
<dbReference type="EMBL" id="JAQGDS010000007">
    <property type="protein sequence ID" value="KAJ6259059.1"/>
    <property type="molecule type" value="Genomic_DNA"/>
</dbReference>
<evidence type="ECO:0000256" key="4">
    <source>
        <dbReference type="ARBA" id="ARBA00022771"/>
    </source>
</evidence>
<comment type="subcellular location">
    <subcellularLocation>
        <location evidence="1">Nucleus</location>
    </subcellularLocation>
</comment>
<dbReference type="GO" id="GO:0071248">
    <property type="term" value="P:cellular response to metal ion"/>
    <property type="evidence" value="ECO:0007669"/>
    <property type="project" value="UniProtKB-ARBA"/>
</dbReference>
<evidence type="ECO:0000256" key="2">
    <source>
        <dbReference type="ARBA" id="ARBA00022723"/>
    </source>
</evidence>
<proteinExistence type="predicted"/>
<evidence type="ECO:0000256" key="8">
    <source>
        <dbReference type="ARBA" id="ARBA00023242"/>
    </source>
</evidence>
<dbReference type="InterPro" id="IPR013087">
    <property type="entry name" value="Znf_C2H2_type"/>
</dbReference>
<sequence length="887" mass="98949">MNTIHWAATPTVTYASRPLELLQLTRTEHVISLKLVPDANFRYRLSVSMPDFQFQDPEEQQRVGIGDLDKDAGPSAKAPATAKTSITDAPILVHEPVETTTAEENANTGGVLADAVDLICDIVDDVLDIPGVENLSNLEEIQVKLDLWANGVEVTNGRLERVIKESSGLKESIFMIWLAFFRYLTKDRLCTWKSSRLNSEYSASETTELYNTIVANHFRRIVALTEKINYSHQVTLDEVIVTVAADAPLHTGRQNLDAQIQNFIREFQVLQERLSKIAPFVMNILKDCEREEEAGFSYGDTELDGDSNIIHEERLKSVKDLKPQDWYRNSLREKFPAADDEISEIIARELWELYRNVKATLYQESVPIKAKVAIGHDSTYESMQSLAASMIRPAPRKLEIAWSDIASDLTTGSVQLKDRPQVPPPPEGVQLGQDQSFQCQFCLETLSDIDKQKLLSHFISCHGITSNTKQSIVQNLLNSSRSAELDPSLSFCRICQLKLPNRTSRIASHIARHLEDFALPILSQLDDRGCGSDESEISSSGPDSDSEDIHLTEGIINGANPELLPDSKGFVPGTLDKGKVLRANRPTHSSAMLTAALPVVDGHTETPRGEYLVDVGNSNNDLLSYQDQVEELMKFDFESFLSSAEPVPMNFNFESILRERNKISEEQTWAQAQGAADVKAQAKLAMREYTLDLADSKCPDISESDTKRVRKHPATFQCPLCDKCYTRAYNLRTHLRTHTGERPFVCTVCGKAFARQHDRKRHESLHSGKKSVVASSSPAEGAHNSATQDQEIVSSSAATTGTASAAVDPKNVVISFQEAVTRIEQRFPDMSEEQVLLNVLQPIGGMPLRELTHGVIDDLIERQQMSRFPQSYEQKYPAIGPRKNTDP</sequence>
<dbReference type="SMART" id="SM00355">
    <property type="entry name" value="ZnF_C2H2"/>
    <property type="match status" value="4"/>
</dbReference>
<gene>
    <name evidence="12" type="ORF">Dda_5956</name>
</gene>
<organism evidence="12 13">
    <name type="scientific">Drechslerella dactyloides</name>
    <name type="common">Nematode-trapping fungus</name>
    <name type="synonym">Arthrobotrys dactyloides</name>
    <dbReference type="NCBI Taxonomy" id="74499"/>
    <lineage>
        <taxon>Eukaryota</taxon>
        <taxon>Fungi</taxon>
        <taxon>Dikarya</taxon>
        <taxon>Ascomycota</taxon>
        <taxon>Pezizomycotina</taxon>
        <taxon>Orbiliomycetes</taxon>
        <taxon>Orbiliales</taxon>
        <taxon>Orbiliaceae</taxon>
        <taxon>Drechslerella</taxon>
    </lineage>
</organism>
<dbReference type="Proteomes" id="UP001221413">
    <property type="component" value="Unassembled WGS sequence"/>
</dbReference>
<dbReference type="GO" id="GO:0005634">
    <property type="term" value="C:nucleus"/>
    <property type="evidence" value="ECO:0007669"/>
    <property type="project" value="UniProtKB-SubCell"/>
</dbReference>
<feature type="region of interest" description="Disordered" evidence="10">
    <location>
        <begin position="529"/>
        <end position="548"/>
    </location>
</feature>
<feature type="region of interest" description="Disordered" evidence="10">
    <location>
        <begin position="759"/>
        <end position="796"/>
    </location>
</feature>
<comment type="caution">
    <text evidence="12">The sequence shown here is derived from an EMBL/GenBank/DDBJ whole genome shotgun (WGS) entry which is preliminary data.</text>
</comment>
<keyword evidence="8" id="KW-0539">Nucleus</keyword>
<evidence type="ECO:0000256" key="1">
    <source>
        <dbReference type="ARBA" id="ARBA00004123"/>
    </source>
</evidence>
<dbReference type="AlphaFoldDB" id="A0AAD6NI13"/>
<keyword evidence="2" id="KW-0479">Metal-binding</keyword>
<name>A0AAD6NI13_DREDA</name>
<dbReference type="Gene3D" id="3.30.160.60">
    <property type="entry name" value="Classic Zinc Finger"/>
    <property type="match status" value="2"/>
</dbReference>
<keyword evidence="6" id="KW-0805">Transcription regulation</keyword>
<keyword evidence="3" id="KW-0677">Repeat</keyword>
<dbReference type="FunFam" id="3.30.160.60:FF:000181">
    <property type="entry name" value="C2H2 type zinc finger protein"/>
    <property type="match status" value="1"/>
</dbReference>
<evidence type="ECO:0000256" key="7">
    <source>
        <dbReference type="ARBA" id="ARBA00023163"/>
    </source>
</evidence>
<feature type="compositionally biased region" description="Basic residues" evidence="10">
    <location>
        <begin position="759"/>
        <end position="769"/>
    </location>
</feature>
<keyword evidence="5" id="KW-0862">Zinc</keyword>
<accession>A0AAD6NI13</accession>
<dbReference type="GO" id="GO:0000981">
    <property type="term" value="F:DNA-binding transcription factor activity, RNA polymerase II-specific"/>
    <property type="evidence" value="ECO:0007669"/>
    <property type="project" value="TreeGrafter"/>
</dbReference>
<dbReference type="GO" id="GO:0008270">
    <property type="term" value="F:zinc ion binding"/>
    <property type="evidence" value="ECO:0007669"/>
    <property type="project" value="UniProtKB-KW"/>
</dbReference>
<evidence type="ECO:0000313" key="12">
    <source>
        <dbReference type="EMBL" id="KAJ6259059.1"/>
    </source>
</evidence>
<protein>
    <submittedName>
        <fullName evidence="12">C2H2 finger domain transcription factor crzA</fullName>
    </submittedName>
</protein>
<reference evidence="12" key="1">
    <citation type="submission" date="2023-01" db="EMBL/GenBank/DDBJ databases">
        <title>The chitinases involved in constricting ring structure development in the nematode-trapping fungus Drechslerella dactyloides.</title>
        <authorList>
            <person name="Wang R."/>
            <person name="Zhang L."/>
            <person name="Tang P."/>
            <person name="Li S."/>
            <person name="Liang L."/>
        </authorList>
    </citation>
    <scope>NUCLEOTIDE SEQUENCE</scope>
    <source>
        <strain evidence="12">YMF1.00031</strain>
    </source>
</reference>
<dbReference type="InterPro" id="IPR036236">
    <property type="entry name" value="Znf_C2H2_sf"/>
</dbReference>
<dbReference type="GO" id="GO:0000978">
    <property type="term" value="F:RNA polymerase II cis-regulatory region sequence-specific DNA binding"/>
    <property type="evidence" value="ECO:0007669"/>
    <property type="project" value="TreeGrafter"/>
</dbReference>
<dbReference type="InterPro" id="IPR050527">
    <property type="entry name" value="Snail/Krueppel_Znf"/>
</dbReference>
<evidence type="ECO:0000256" key="3">
    <source>
        <dbReference type="ARBA" id="ARBA00022737"/>
    </source>
</evidence>
<feature type="compositionally biased region" description="Polar residues" evidence="10">
    <location>
        <begin position="773"/>
        <end position="793"/>
    </location>
</feature>
<dbReference type="PANTHER" id="PTHR24388:SF54">
    <property type="entry name" value="PROTEIN ESCARGOT"/>
    <property type="match status" value="1"/>
</dbReference>
<keyword evidence="7" id="KW-0804">Transcription</keyword>
<evidence type="ECO:0000256" key="5">
    <source>
        <dbReference type="ARBA" id="ARBA00022833"/>
    </source>
</evidence>
<keyword evidence="13" id="KW-1185">Reference proteome</keyword>
<dbReference type="SUPFAM" id="SSF57667">
    <property type="entry name" value="beta-beta-alpha zinc fingers"/>
    <property type="match status" value="1"/>
</dbReference>
<dbReference type="PANTHER" id="PTHR24388">
    <property type="entry name" value="ZINC FINGER PROTEIN"/>
    <property type="match status" value="1"/>
</dbReference>
<evidence type="ECO:0000259" key="11">
    <source>
        <dbReference type="PROSITE" id="PS50157"/>
    </source>
</evidence>
<evidence type="ECO:0000313" key="13">
    <source>
        <dbReference type="Proteomes" id="UP001221413"/>
    </source>
</evidence>
<evidence type="ECO:0000256" key="10">
    <source>
        <dbReference type="SAM" id="MobiDB-lite"/>
    </source>
</evidence>
<evidence type="ECO:0000256" key="9">
    <source>
        <dbReference type="PROSITE-ProRule" id="PRU00042"/>
    </source>
</evidence>
<dbReference type="PROSITE" id="PS00028">
    <property type="entry name" value="ZINC_FINGER_C2H2_1"/>
    <property type="match status" value="2"/>
</dbReference>
<evidence type="ECO:0000256" key="6">
    <source>
        <dbReference type="ARBA" id="ARBA00023015"/>
    </source>
</evidence>